<dbReference type="KEGG" id="mro:MROS_0333"/>
<sequence length="124" mass="14118">MTATVLPQNRDADINRIFANIEEGLPAGSIDRFSNYFADKTFISLFNGKSGYFSANQAYYVLKDFFSIYRPISFKIDNLVIDTTNPFASGALRTSYRGIRKSAMVFISLQKYGDEWRISQITIN</sequence>
<evidence type="ECO:0008006" key="3">
    <source>
        <dbReference type="Google" id="ProtNLM"/>
    </source>
</evidence>
<protein>
    <recommendedName>
        <fullName evidence="3">DUF4440 domain-containing protein</fullName>
    </recommendedName>
</protein>
<keyword evidence="2" id="KW-1185">Reference proteome</keyword>
<organism evidence="1 2">
    <name type="scientific">Melioribacter roseus (strain DSM 23840 / JCM 17771 / VKM B-2668 / P3M-2)</name>
    <dbReference type="NCBI Taxonomy" id="1191523"/>
    <lineage>
        <taxon>Bacteria</taxon>
        <taxon>Pseudomonadati</taxon>
        <taxon>Ignavibacteriota</taxon>
        <taxon>Ignavibacteria</taxon>
        <taxon>Ignavibacteriales</taxon>
        <taxon>Melioribacteraceae</taxon>
        <taxon>Melioribacter</taxon>
    </lineage>
</organism>
<reference evidence="1 2" key="1">
    <citation type="journal article" date="2013" name="PLoS ONE">
        <title>Genomic analysis of Melioribacter roseus, facultatively anaerobic organotrophic bacterium representing a novel deep lineage within Bacteriodetes/Chlorobi group.</title>
        <authorList>
            <person name="Kadnikov V.V."/>
            <person name="Mardanov A.V."/>
            <person name="Podosokorskaya O.A."/>
            <person name="Gavrilov S.N."/>
            <person name="Kublanov I.V."/>
            <person name="Beletsky A.V."/>
            <person name="Bonch-Osmolovskaya E.A."/>
            <person name="Ravin N.V."/>
        </authorList>
    </citation>
    <scope>NUCLEOTIDE SEQUENCE [LARGE SCALE GENOMIC DNA]</scope>
    <source>
        <strain evidence="2">JCM 17771 / P3M-2</strain>
    </source>
</reference>
<name>I6YSP9_MELRP</name>
<dbReference type="HOGENOM" id="CLU_2001169_0_0_10"/>
<dbReference type="STRING" id="1191523.MROS_0333"/>
<dbReference type="SUPFAM" id="SSF54427">
    <property type="entry name" value="NTF2-like"/>
    <property type="match status" value="1"/>
</dbReference>
<dbReference type="Pfam" id="PF16022">
    <property type="entry name" value="DUF4783"/>
    <property type="match status" value="1"/>
</dbReference>
<evidence type="ECO:0000313" key="2">
    <source>
        <dbReference type="Proteomes" id="UP000009011"/>
    </source>
</evidence>
<evidence type="ECO:0000313" key="1">
    <source>
        <dbReference type="EMBL" id="AFN73577.1"/>
    </source>
</evidence>
<gene>
    <name evidence="1" type="ordered locus">MROS_0333</name>
</gene>
<dbReference type="Gene3D" id="3.10.450.50">
    <property type="match status" value="1"/>
</dbReference>
<dbReference type="InterPro" id="IPR032710">
    <property type="entry name" value="NTF2-like_dom_sf"/>
</dbReference>
<accession>I6YSP9</accession>
<proteinExistence type="predicted"/>
<dbReference type="Proteomes" id="UP000009011">
    <property type="component" value="Chromosome"/>
</dbReference>
<dbReference type="AlphaFoldDB" id="I6YSP9"/>
<dbReference type="EMBL" id="CP003557">
    <property type="protein sequence ID" value="AFN73577.1"/>
    <property type="molecule type" value="Genomic_DNA"/>
</dbReference>
<dbReference type="InterPro" id="IPR031977">
    <property type="entry name" value="DUF4783"/>
</dbReference>